<dbReference type="SUPFAM" id="SSF142984">
    <property type="entry name" value="Nqo1 middle domain-like"/>
    <property type="match status" value="1"/>
</dbReference>
<dbReference type="GO" id="GO:0046872">
    <property type="term" value="F:metal ion binding"/>
    <property type="evidence" value="ECO:0007669"/>
    <property type="project" value="UniProtKB-KW"/>
</dbReference>
<evidence type="ECO:0000256" key="8">
    <source>
        <dbReference type="ARBA" id="ARBA00023004"/>
    </source>
</evidence>
<evidence type="ECO:0000259" key="11">
    <source>
        <dbReference type="Pfam" id="PF10589"/>
    </source>
</evidence>
<feature type="domain" description="NADH-ubiquinone oxidoreductase 51kDa subunit iron-sulphur binding" evidence="11">
    <location>
        <begin position="317"/>
        <end position="397"/>
    </location>
</feature>
<dbReference type="InterPro" id="IPR050837">
    <property type="entry name" value="ComplexI_51kDa_subunit"/>
</dbReference>
<evidence type="ECO:0000256" key="1">
    <source>
        <dbReference type="ARBA" id="ARBA00001917"/>
    </source>
</evidence>
<accession>A0AAU2GRD1</accession>
<evidence type="ECO:0000256" key="2">
    <source>
        <dbReference type="ARBA" id="ARBA00001966"/>
    </source>
</evidence>
<evidence type="ECO:0000259" key="10">
    <source>
        <dbReference type="Pfam" id="PF01512"/>
    </source>
</evidence>
<dbReference type="Gene3D" id="3.30.70.20">
    <property type="match status" value="1"/>
</dbReference>
<dbReference type="SUPFAM" id="SSF140490">
    <property type="entry name" value="Nqo1C-terminal domain-like"/>
    <property type="match status" value="1"/>
</dbReference>
<evidence type="ECO:0000256" key="9">
    <source>
        <dbReference type="ARBA" id="ARBA00023014"/>
    </source>
</evidence>
<name>A0AAU2GRD1_9ACTN</name>
<proteinExistence type="inferred from homology"/>
<dbReference type="AlphaFoldDB" id="A0AAU2GRD1"/>
<dbReference type="InterPro" id="IPR037225">
    <property type="entry name" value="Nuo51_FMN-bd_sf"/>
</dbReference>
<keyword evidence="9" id="KW-0411">Iron-sulfur</keyword>
<dbReference type="EMBL" id="CP108253">
    <property type="protein sequence ID" value="WTU38382.1"/>
    <property type="molecule type" value="Genomic_DNA"/>
</dbReference>
<dbReference type="InterPro" id="IPR019575">
    <property type="entry name" value="Nuop51_4Fe4S-bd"/>
</dbReference>
<comment type="cofactor">
    <cofactor evidence="2">
        <name>[4Fe-4S] cluster</name>
        <dbReference type="ChEBI" id="CHEBI:49883"/>
    </cofactor>
</comment>
<feature type="domain" description="NADH-ubiquinone oxidoreductase 51kDa subunit FMN-binding" evidence="10">
    <location>
        <begin position="52"/>
        <end position="210"/>
    </location>
</feature>
<keyword evidence="6" id="KW-0288">FMN</keyword>
<reference evidence="12" key="1">
    <citation type="submission" date="2022-10" db="EMBL/GenBank/DDBJ databases">
        <title>The complete genomes of actinobacterial strains from the NBC collection.</title>
        <authorList>
            <person name="Joergensen T.S."/>
            <person name="Alvarez Arevalo M."/>
            <person name="Sterndorff E.B."/>
            <person name="Faurdal D."/>
            <person name="Vuksanovic O."/>
            <person name="Mourched A.-S."/>
            <person name="Charusanti P."/>
            <person name="Shaw S."/>
            <person name="Blin K."/>
            <person name="Weber T."/>
        </authorList>
    </citation>
    <scope>NUCLEOTIDE SEQUENCE</scope>
    <source>
        <strain evidence="12">NBC_00060</strain>
    </source>
</reference>
<dbReference type="PANTHER" id="PTHR11780">
    <property type="entry name" value="NADH-UBIQUINONE OXIDOREDUCTASE FLAVOPROTEIN 1 NDUFV1"/>
    <property type="match status" value="1"/>
</dbReference>
<dbReference type="InterPro" id="IPR037207">
    <property type="entry name" value="Nuop51_4Fe4S-bd_sf"/>
</dbReference>
<evidence type="ECO:0000256" key="5">
    <source>
        <dbReference type="ARBA" id="ARBA00022630"/>
    </source>
</evidence>
<dbReference type="GO" id="GO:0003954">
    <property type="term" value="F:NADH dehydrogenase activity"/>
    <property type="evidence" value="ECO:0007669"/>
    <property type="project" value="TreeGrafter"/>
</dbReference>
<protein>
    <submittedName>
        <fullName evidence="12">Ferredoxin</fullName>
    </submittedName>
</protein>
<dbReference type="Gene3D" id="3.10.20.600">
    <property type="match status" value="1"/>
</dbReference>
<comment type="cofactor">
    <cofactor evidence="1">
        <name>FMN</name>
        <dbReference type="ChEBI" id="CHEBI:58210"/>
    </cofactor>
</comment>
<comment type="similarity">
    <text evidence="3">Belongs to the complex I 51 kDa subunit family.</text>
</comment>
<dbReference type="Gene3D" id="3.40.50.11540">
    <property type="entry name" value="NADH-ubiquinone oxidoreductase 51kDa subunit"/>
    <property type="match status" value="1"/>
</dbReference>
<evidence type="ECO:0000256" key="7">
    <source>
        <dbReference type="ARBA" id="ARBA00022723"/>
    </source>
</evidence>
<dbReference type="Gene3D" id="1.20.1440.230">
    <property type="entry name" value="NADH-ubiquinone oxidoreductase 51kDa subunit, iron-sulphur binding domain"/>
    <property type="match status" value="1"/>
</dbReference>
<evidence type="ECO:0000313" key="12">
    <source>
        <dbReference type="EMBL" id="WTU38382.1"/>
    </source>
</evidence>
<keyword evidence="7" id="KW-0479">Metal-binding</keyword>
<dbReference type="InterPro" id="IPR011538">
    <property type="entry name" value="Nuo51_FMN-bd"/>
</dbReference>
<evidence type="ECO:0000256" key="6">
    <source>
        <dbReference type="ARBA" id="ARBA00022643"/>
    </source>
</evidence>
<evidence type="ECO:0000256" key="3">
    <source>
        <dbReference type="ARBA" id="ARBA00007523"/>
    </source>
</evidence>
<organism evidence="12">
    <name type="scientific">Streptomyces sp. NBC_00060</name>
    <dbReference type="NCBI Taxonomy" id="2975636"/>
    <lineage>
        <taxon>Bacteria</taxon>
        <taxon>Bacillati</taxon>
        <taxon>Actinomycetota</taxon>
        <taxon>Actinomycetes</taxon>
        <taxon>Kitasatosporales</taxon>
        <taxon>Streptomycetaceae</taxon>
        <taxon>Streptomyces</taxon>
    </lineage>
</organism>
<dbReference type="SUPFAM" id="SSF142019">
    <property type="entry name" value="Nqo1 FMN-binding domain-like"/>
    <property type="match status" value="1"/>
</dbReference>
<keyword evidence="8" id="KW-0408">Iron</keyword>
<evidence type="ECO:0000256" key="4">
    <source>
        <dbReference type="ARBA" id="ARBA00022485"/>
    </source>
</evidence>
<sequence length="481" mass="50335">MNTVQPDVTSFGPPVLLAGLEGKRRLDRAQHLAVHGEPPRLRASELAELAERIDLRGRGGAGFPLARKLRAVMKAADAVEGRCAVIVNGTEGEPSCLKDTALLLYAPHLVLDGLELAVEALDAEEGVIGVTREDTEKSLTDALAERGAAAQDVLRIQRLPERFVTGEGTALTNGLNDRLAVPAGQKVRTSERGLRGLPTLLSNTETFAQLAIAARRGATAYCETGLSTEPGTVLLTVSGSWVVETPTGAPLSYILEMCGATPGQGVLVGGYHGKWISAEAARSVTVSRAALSAVGGALGAGAVIPLPESTCPLGETARVARWMAEESANQCGPCVWGLNGLAEQMTALAGRGGRPAYDAVFQYMDGVRGRGACSHPDGTSGFVTSALSAFSADVSQHVYEGGCGRPVAGVLPLNEDVDLRLLVDWTLCRAHGLCADVLPTVIKLGLDGYPDSANMPVKAELREQALRAVRRCPALALRIDS</sequence>
<dbReference type="Pfam" id="PF13459">
    <property type="entry name" value="Fer4_15"/>
    <property type="match status" value="1"/>
</dbReference>
<keyword evidence="5" id="KW-0285">Flavoprotein</keyword>
<dbReference type="PANTHER" id="PTHR11780:SF10">
    <property type="entry name" value="NADH DEHYDROGENASE [UBIQUINONE] FLAVOPROTEIN 1, MITOCHONDRIAL"/>
    <property type="match status" value="1"/>
</dbReference>
<dbReference type="Pfam" id="PF10589">
    <property type="entry name" value="NADH_4Fe-4S"/>
    <property type="match status" value="1"/>
</dbReference>
<dbReference type="Pfam" id="PF01512">
    <property type="entry name" value="Complex1_51K"/>
    <property type="match status" value="1"/>
</dbReference>
<keyword evidence="4" id="KW-0004">4Fe-4S</keyword>
<gene>
    <name evidence="12" type="ORF">OHV25_01820</name>
</gene>
<dbReference type="GO" id="GO:0051539">
    <property type="term" value="F:4 iron, 4 sulfur cluster binding"/>
    <property type="evidence" value="ECO:0007669"/>
    <property type="project" value="UniProtKB-KW"/>
</dbReference>
<dbReference type="GO" id="GO:0045333">
    <property type="term" value="P:cellular respiration"/>
    <property type="evidence" value="ECO:0007669"/>
    <property type="project" value="TreeGrafter"/>
</dbReference>